<sequence>MPPPDTEGGACLEIAMKIETSTVTKLVISDVPRLDPITVFLEDFGRRDCPIEGNPGYQAAQGKITINCWDKSWNAYWGGMGPRTVAQFVTKCDSGYVLNCLSRGLDSTRFSGNALKALAAKCVIERRRHRNMHTWENGSLDAEDARNLWDRIEDLSGIETQNDCWQYSDFLTDLFGDEWHYPVGERAVERNHEYDYLLRIVEAVQQALAEPVAKAA</sequence>
<proteinExistence type="predicted"/>
<dbReference type="EMBL" id="LJPT01000050">
    <property type="protein sequence ID" value="KPW50450.1"/>
    <property type="molecule type" value="Genomic_DNA"/>
</dbReference>
<dbReference type="PATRIC" id="fig|251702.3.peg.4179"/>
<protein>
    <submittedName>
        <fullName evidence="1">Uncharacterized protein</fullName>
    </submittedName>
</protein>
<accession>A0A0P9P186</accession>
<organism evidence="1 2">
    <name type="scientific">Pseudomonas syringae pv. antirrhini</name>
    <dbReference type="NCBI Taxonomy" id="251702"/>
    <lineage>
        <taxon>Bacteria</taxon>
        <taxon>Pseudomonadati</taxon>
        <taxon>Pseudomonadota</taxon>
        <taxon>Gammaproteobacteria</taxon>
        <taxon>Pseudomonadales</taxon>
        <taxon>Pseudomonadaceae</taxon>
        <taxon>Pseudomonas</taxon>
    </lineage>
</organism>
<reference evidence="1 2" key="1">
    <citation type="submission" date="2015-09" db="EMBL/GenBank/DDBJ databases">
        <title>Genome announcement of multiple Pseudomonas syringae strains.</title>
        <authorList>
            <person name="Thakur S."/>
            <person name="Wang P.W."/>
            <person name="Gong Y."/>
            <person name="Weir B.S."/>
            <person name="Guttman D.S."/>
        </authorList>
    </citation>
    <scope>NUCLEOTIDE SEQUENCE [LARGE SCALE GENOMIC DNA]</scope>
    <source>
        <strain evidence="1 2">ICMP4303</strain>
    </source>
</reference>
<dbReference type="AlphaFoldDB" id="A0A0P9P186"/>
<gene>
    <name evidence="1" type="ORF">ALO88_03180</name>
</gene>
<dbReference type="Pfam" id="PF26211">
    <property type="entry name" value="Phage_phiTE_072"/>
    <property type="match status" value="1"/>
</dbReference>
<dbReference type="Proteomes" id="UP000050425">
    <property type="component" value="Unassembled WGS sequence"/>
</dbReference>
<comment type="caution">
    <text evidence="1">The sequence shown here is derived from an EMBL/GenBank/DDBJ whole genome shotgun (WGS) entry which is preliminary data.</text>
</comment>
<name>A0A0P9P186_9PSED</name>
<dbReference type="InterPro" id="IPR058701">
    <property type="entry name" value="PhiTE_072-like"/>
</dbReference>
<evidence type="ECO:0000313" key="1">
    <source>
        <dbReference type="EMBL" id="KPW50450.1"/>
    </source>
</evidence>
<evidence type="ECO:0000313" key="2">
    <source>
        <dbReference type="Proteomes" id="UP000050425"/>
    </source>
</evidence>